<name>A0A7K7BHN2_9AVES</name>
<feature type="non-terminal residue" evidence="2">
    <location>
        <position position="1"/>
    </location>
</feature>
<evidence type="ECO:0000313" key="2">
    <source>
        <dbReference type="EMBL" id="NWY07708.1"/>
    </source>
</evidence>
<keyword evidence="3" id="KW-1185">Reference proteome</keyword>
<accession>A0A7K7BHN2</accession>
<evidence type="ECO:0000259" key="1">
    <source>
        <dbReference type="Pfam" id="PF14923"/>
    </source>
</evidence>
<evidence type="ECO:0000313" key="3">
    <source>
        <dbReference type="Proteomes" id="UP000531938"/>
    </source>
</evidence>
<dbReference type="InterPro" id="IPR055350">
    <property type="entry name" value="CCDC142_C"/>
</dbReference>
<dbReference type="Proteomes" id="UP000531938">
    <property type="component" value="Unassembled WGS sequence"/>
</dbReference>
<gene>
    <name evidence="2" type="primary">Ccdc142_0</name>
    <name evidence="2" type="ORF">NOTORN_R14807</name>
</gene>
<feature type="non-terminal residue" evidence="2">
    <location>
        <position position="221"/>
    </location>
</feature>
<comment type="caution">
    <text evidence="2">The sequence shown here is derived from an EMBL/GenBank/DDBJ whole genome shotgun (WGS) entry which is preliminary data.</text>
</comment>
<dbReference type="AlphaFoldDB" id="A0A7K7BHN2"/>
<sequence length="221" mass="23636">PGAPGPQLQLLGRCVATVQAAGAWLTGRAYQYLAAWALRPFLLVTQGDLQASAWHAGPSGAERARLTAPPLQLLRAETDELAALVAAAFPAPGDGAARGPHELLAHQEQQLCQQVHAAAAGIQCFSADVLRLFCTDCKRMAAEIFEQTMPLGKHWRLGLRPELPSSPSEYAAAAAHTVLGQVLQGAQLLPRDAQAPTLARVTTAFAEAWMDHILARKIKFR</sequence>
<proteinExistence type="predicted"/>
<dbReference type="Pfam" id="PF14923">
    <property type="entry name" value="CCDC142"/>
    <property type="match status" value="1"/>
</dbReference>
<reference evidence="2 3" key="1">
    <citation type="submission" date="2019-09" db="EMBL/GenBank/DDBJ databases">
        <title>Bird 10,000 Genomes (B10K) Project - Family phase.</title>
        <authorList>
            <person name="Zhang G."/>
        </authorList>
    </citation>
    <scope>NUCLEOTIDE SEQUENCE [LARGE SCALE GENOMIC DNA]</scope>
    <source>
        <strain evidence="2">B10K-MSB-03</strain>
    </source>
</reference>
<protein>
    <submittedName>
        <fullName evidence="2">CC142 protein</fullName>
    </submittedName>
</protein>
<organism evidence="2 3">
    <name type="scientific">Nothoprocta ornata</name>
    <dbReference type="NCBI Taxonomy" id="83376"/>
    <lineage>
        <taxon>Eukaryota</taxon>
        <taxon>Metazoa</taxon>
        <taxon>Chordata</taxon>
        <taxon>Craniata</taxon>
        <taxon>Vertebrata</taxon>
        <taxon>Euteleostomi</taxon>
        <taxon>Archelosauria</taxon>
        <taxon>Archosauria</taxon>
        <taxon>Dinosauria</taxon>
        <taxon>Saurischia</taxon>
        <taxon>Theropoda</taxon>
        <taxon>Coelurosauria</taxon>
        <taxon>Aves</taxon>
        <taxon>Palaeognathae</taxon>
        <taxon>Tinamiformes</taxon>
        <taxon>Tinamidae</taxon>
        <taxon>Nothoprocta</taxon>
    </lineage>
</organism>
<feature type="domain" description="Coiled-coil protein 142 C-terminal" evidence="1">
    <location>
        <begin position="7"/>
        <end position="220"/>
    </location>
</feature>
<dbReference type="PANTHER" id="PTHR21436:SF2">
    <property type="entry name" value="COILED-COIL DOMAIN-CONTAINING PROTEIN 142"/>
    <property type="match status" value="1"/>
</dbReference>
<dbReference type="PANTHER" id="PTHR21436">
    <property type="entry name" value="COILED-COIL DOMAIN-CONTAINING PROTEIN 142"/>
    <property type="match status" value="1"/>
</dbReference>
<dbReference type="InterPro" id="IPR026700">
    <property type="entry name" value="CCDC142"/>
</dbReference>
<dbReference type="EMBL" id="VZSH01000432">
    <property type="protein sequence ID" value="NWY07708.1"/>
    <property type="molecule type" value="Genomic_DNA"/>
</dbReference>